<evidence type="ECO:0000256" key="1">
    <source>
        <dbReference type="SAM" id="MobiDB-lite"/>
    </source>
</evidence>
<dbReference type="EMBL" id="PVWQ01000015">
    <property type="protein sequence ID" value="RDW62936.1"/>
    <property type="molecule type" value="Genomic_DNA"/>
</dbReference>
<dbReference type="RefSeq" id="XP_026599125.1">
    <property type="nucleotide sequence ID" value="XM_026752063.1"/>
</dbReference>
<feature type="compositionally biased region" description="Acidic residues" evidence="1">
    <location>
        <begin position="326"/>
        <end position="341"/>
    </location>
</feature>
<name>A0A3D8QM71_9EURO</name>
<feature type="compositionally biased region" description="Basic and acidic residues" evidence="1">
    <location>
        <begin position="208"/>
        <end position="243"/>
    </location>
</feature>
<proteinExistence type="predicted"/>
<feature type="region of interest" description="Disordered" evidence="1">
    <location>
        <begin position="206"/>
        <end position="258"/>
    </location>
</feature>
<protein>
    <recommendedName>
        <fullName evidence="4">AT hook motif family protein</fullName>
    </recommendedName>
</protein>
<reference evidence="2 3" key="1">
    <citation type="journal article" date="2018" name="IMA Fungus">
        <title>IMA Genome-F 9: Draft genome sequence of Annulohypoxylon stygium, Aspergillus mulundensis, Berkeleyomyces basicola (syn. Thielaviopsis basicola), Ceratocystis smalleyi, two Cercospora beticola strains, Coleophoma cylindrospora, Fusarium fracticaudum, Phialophora cf. hyalina, and Morchella septimelata.</title>
        <authorList>
            <person name="Wingfield B.D."/>
            <person name="Bills G.F."/>
            <person name="Dong Y."/>
            <person name="Huang W."/>
            <person name="Nel W.J."/>
            <person name="Swalarsk-Parry B.S."/>
            <person name="Vaghefi N."/>
            <person name="Wilken P.M."/>
            <person name="An Z."/>
            <person name="de Beer Z.W."/>
            <person name="De Vos L."/>
            <person name="Chen L."/>
            <person name="Duong T.A."/>
            <person name="Gao Y."/>
            <person name="Hammerbacher A."/>
            <person name="Kikkert J.R."/>
            <person name="Li Y."/>
            <person name="Li H."/>
            <person name="Li K."/>
            <person name="Li Q."/>
            <person name="Liu X."/>
            <person name="Ma X."/>
            <person name="Naidoo K."/>
            <person name="Pethybridge S.J."/>
            <person name="Sun J."/>
            <person name="Steenkamp E.T."/>
            <person name="van der Nest M.A."/>
            <person name="van Wyk S."/>
            <person name="Wingfield M.J."/>
            <person name="Xiong C."/>
            <person name="Yue Q."/>
            <person name="Zhang X."/>
        </authorList>
    </citation>
    <scope>NUCLEOTIDE SEQUENCE [LARGE SCALE GENOMIC DNA]</scope>
    <source>
        <strain evidence="2 3">DSM 5745</strain>
    </source>
</reference>
<evidence type="ECO:0008006" key="4">
    <source>
        <dbReference type="Google" id="ProtNLM"/>
    </source>
</evidence>
<organism evidence="2 3">
    <name type="scientific">Aspergillus mulundensis</name>
    <dbReference type="NCBI Taxonomy" id="1810919"/>
    <lineage>
        <taxon>Eukaryota</taxon>
        <taxon>Fungi</taxon>
        <taxon>Dikarya</taxon>
        <taxon>Ascomycota</taxon>
        <taxon>Pezizomycotina</taxon>
        <taxon>Eurotiomycetes</taxon>
        <taxon>Eurotiomycetidae</taxon>
        <taxon>Eurotiales</taxon>
        <taxon>Aspergillaceae</taxon>
        <taxon>Aspergillus</taxon>
        <taxon>Aspergillus subgen. Nidulantes</taxon>
    </lineage>
</organism>
<keyword evidence="3" id="KW-1185">Reference proteome</keyword>
<feature type="region of interest" description="Disordered" evidence="1">
    <location>
        <begin position="326"/>
        <end position="375"/>
    </location>
</feature>
<feature type="region of interest" description="Disordered" evidence="1">
    <location>
        <begin position="429"/>
        <end position="456"/>
    </location>
</feature>
<dbReference type="AlphaFoldDB" id="A0A3D8QM71"/>
<dbReference type="STRING" id="1810919.A0A3D8QM71"/>
<evidence type="ECO:0000313" key="3">
    <source>
        <dbReference type="Proteomes" id="UP000256690"/>
    </source>
</evidence>
<dbReference type="GeneID" id="38120417"/>
<evidence type="ECO:0000313" key="2">
    <source>
        <dbReference type="EMBL" id="RDW62936.1"/>
    </source>
</evidence>
<accession>A0A3D8QM71</accession>
<comment type="caution">
    <text evidence="2">The sequence shown here is derived from an EMBL/GenBank/DDBJ whole genome shotgun (WGS) entry which is preliminary data.</text>
</comment>
<dbReference type="OrthoDB" id="4630416at2759"/>
<sequence>MSFDRSNEVSRDGFSSAYGRFYTTRGSIMRVDGPSLRRMFLPKLTPEGQRQLRDRRDFVRGQLQHYGVPFDEQNFSGKGTALLKKALQEGKCDAVPEHILTLQGQLLREWLETRRPDDTPAPPEWVMEAYFLGGDGQPDHTRTTTVVEVPFELSSEYRSGQMREAADEIAGLHCETGRGPKTQTVFMGWNRAAVIAAAKGHAAKEKKKLQAEAKKLKAQEKEKEKSRATKRAKTDTDDAQTQKKDKKSRTTAQKAKTSPVGTYTVKCESIESEWPDAAEDLSLDIHEADEPGIFEVCFDFGILEGVMIMSREKAVLEQYCSQADQDYEDSEDEYTMDEDSVDERPIAGTKRKASSSQQARGSKKSKTGGSQDNTFHLKLRCRETGEGQIYHQAEDGTIKFKGASFASFAGEASLPCVGRGVRFTARKVSDGPCSQQNKWSDYSEEEYERARVSRWH</sequence>
<gene>
    <name evidence="2" type="ORF">DSM5745_10047</name>
</gene>
<dbReference type="Proteomes" id="UP000256690">
    <property type="component" value="Unassembled WGS sequence"/>
</dbReference>